<protein>
    <submittedName>
        <fullName evidence="6">Uncharacterized protein</fullName>
    </submittedName>
</protein>
<dbReference type="GO" id="GO:0019098">
    <property type="term" value="P:reproductive behavior"/>
    <property type="evidence" value="ECO:0007669"/>
    <property type="project" value="UniProtKB-ARBA"/>
</dbReference>
<evidence type="ECO:0000256" key="2">
    <source>
        <dbReference type="ARBA" id="ARBA00022598"/>
    </source>
</evidence>
<accession>A0A915K3S8</accession>
<evidence type="ECO:0000256" key="1">
    <source>
        <dbReference type="ARBA" id="ARBA00006820"/>
    </source>
</evidence>
<evidence type="ECO:0000313" key="6">
    <source>
        <dbReference type="WBParaSite" id="nRc.2.0.1.t33430-RA"/>
    </source>
</evidence>
<dbReference type="PANTHER" id="PTHR12241">
    <property type="entry name" value="TUBULIN POLYGLUTAMYLASE"/>
    <property type="match status" value="1"/>
</dbReference>
<evidence type="ECO:0000256" key="3">
    <source>
        <dbReference type="ARBA" id="ARBA00022741"/>
    </source>
</evidence>
<dbReference type="GO" id="GO:0015631">
    <property type="term" value="F:tubulin binding"/>
    <property type="evidence" value="ECO:0007669"/>
    <property type="project" value="TreeGrafter"/>
</dbReference>
<organism evidence="5 6">
    <name type="scientific">Romanomermis culicivorax</name>
    <name type="common">Nematode worm</name>
    <dbReference type="NCBI Taxonomy" id="13658"/>
    <lineage>
        <taxon>Eukaryota</taxon>
        <taxon>Metazoa</taxon>
        <taxon>Ecdysozoa</taxon>
        <taxon>Nematoda</taxon>
        <taxon>Enoplea</taxon>
        <taxon>Dorylaimia</taxon>
        <taxon>Mermithida</taxon>
        <taxon>Mermithoidea</taxon>
        <taxon>Mermithidae</taxon>
        <taxon>Romanomermis</taxon>
    </lineage>
</organism>
<reference evidence="6" key="1">
    <citation type="submission" date="2022-11" db="UniProtKB">
        <authorList>
            <consortium name="WormBaseParasite"/>
        </authorList>
    </citation>
    <scope>IDENTIFICATION</scope>
</reference>
<evidence type="ECO:0000313" key="5">
    <source>
        <dbReference type="Proteomes" id="UP000887565"/>
    </source>
</evidence>
<dbReference type="WBParaSite" id="nRc.2.0.1.t33430-RA">
    <property type="protein sequence ID" value="nRc.2.0.1.t33430-RA"/>
    <property type="gene ID" value="nRc.2.0.1.g33430"/>
</dbReference>
<dbReference type="PANTHER" id="PTHR12241:SF154">
    <property type="entry name" value="TUBULIN POLYGLUTAMYLASE TTLL11"/>
    <property type="match status" value="1"/>
</dbReference>
<dbReference type="GO" id="GO:0005524">
    <property type="term" value="F:ATP binding"/>
    <property type="evidence" value="ECO:0007669"/>
    <property type="project" value="UniProtKB-KW"/>
</dbReference>
<dbReference type="Proteomes" id="UP000887565">
    <property type="component" value="Unplaced"/>
</dbReference>
<comment type="similarity">
    <text evidence="1">Belongs to the tubulin--tyrosine ligase family.</text>
</comment>
<keyword evidence="4" id="KW-0067">ATP-binding</keyword>
<dbReference type="GO" id="GO:0070740">
    <property type="term" value="F:tubulin-glutamic acid ligase activity"/>
    <property type="evidence" value="ECO:0007669"/>
    <property type="project" value="TreeGrafter"/>
</dbReference>
<keyword evidence="5" id="KW-1185">Reference proteome</keyword>
<dbReference type="GO" id="GO:0000226">
    <property type="term" value="P:microtubule cytoskeleton organization"/>
    <property type="evidence" value="ECO:0007669"/>
    <property type="project" value="TreeGrafter"/>
</dbReference>
<evidence type="ECO:0000256" key="4">
    <source>
        <dbReference type="ARBA" id="ARBA00022840"/>
    </source>
</evidence>
<dbReference type="PROSITE" id="PS51221">
    <property type="entry name" value="TTL"/>
    <property type="match status" value="1"/>
</dbReference>
<keyword evidence="3" id="KW-0547">Nucleotide-binding</keyword>
<dbReference type="Gene3D" id="3.30.470.20">
    <property type="entry name" value="ATP-grasp fold, B domain"/>
    <property type="match status" value="1"/>
</dbReference>
<dbReference type="AlphaFoldDB" id="A0A915K3S8"/>
<proteinExistence type="inferred from homology"/>
<keyword evidence="2" id="KW-0436">Ligase</keyword>
<dbReference type="GO" id="GO:0036064">
    <property type="term" value="C:ciliary basal body"/>
    <property type="evidence" value="ECO:0007669"/>
    <property type="project" value="TreeGrafter"/>
</dbReference>
<name>A0A915K3S8_ROMCU</name>
<dbReference type="Pfam" id="PF03133">
    <property type="entry name" value="TTL"/>
    <property type="match status" value="1"/>
</dbReference>
<sequence>MHITNYAINKHKIDNSCNSSNLLHGAKRSIDHVLHDLEAAGIVADVKKLWRQIRGLATRTVISILPDLMIYHAKQLNGQEKKCFQILGFDILLTSDCKPLLLEINYSPNLSINLNSEQTDDNKLDFEIKTPVIRDTLLLMTGRIWAGDEHCFWTPNCHLTYFIDGLDLSRYFDDSEMISFEGFFEILLYIATNKYPASKAEKPGDQLRKLLCYCRMRNLTANVASASGLNATFSIPRWKTMHDLPSAARSRQKFWFSAQQPAVRHRLGSSAAIPGAIAVVL</sequence>
<dbReference type="InterPro" id="IPR004344">
    <property type="entry name" value="TTL/TTLL_fam"/>
</dbReference>